<evidence type="ECO:0000256" key="1">
    <source>
        <dbReference type="ARBA" id="ARBA00001947"/>
    </source>
</evidence>
<organism evidence="7 8">
    <name type="scientific">Allokutzneria multivorans</name>
    <dbReference type="NCBI Taxonomy" id="1142134"/>
    <lineage>
        <taxon>Bacteria</taxon>
        <taxon>Bacillati</taxon>
        <taxon>Actinomycetota</taxon>
        <taxon>Actinomycetes</taxon>
        <taxon>Pseudonocardiales</taxon>
        <taxon>Pseudonocardiaceae</taxon>
        <taxon>Allokutzneria</taxon>
    </lineage>
</organism>
<dbReference type="PANTHER" id="PTHR43189">
    <property type="entry name" value="ZINC-TYPE ALCOHOL DEHYDROGENASE-LIKE PROTEIN C1198.01-RELATED"/>
    <property type="match status" value="1"/>
</dbReference>
<comment type="caution">
    <text evidence="7">The sequence shown here is derived from an EMBL/GenBank/DDBJ whole genome shotgun (WGS) entry which is preliminary data.</text>
</comment>
<proteinExistence type="predicted"/>
<keyword evidence="2" id="KW-0479">Metal-binding</keyword>
<dbReference type="RefSeq" id="WP_344873904.1">
    <property type="nucleotide sequence ID" value="NZ_BAABAL010000006.1"/>
</dbReference>
<dbReference type="Gene3D" id="3.40.50.720">
    <property type="entry name" value="NAD(P)-binding Rossmann-like Domain"/>
    <property type="match status" value="1"/>
</dbReference>
<dbReference type="InterPro" id="IPR031640">
    <property type="entry name" value="Glu_dehyd_C"/>
</dbReference>
<evidence type="ECO:0000259" key="6">
    <source>
        <dbReference type="Pfam" id="PF16912"/>
    </source>
</evidence>
<dbReference type="InterPro" id="IPR011032">
    <property type="entry name" value="GroES-like_sf"/>
</dbReference>
<accession>A0ABP7RVI1</accession>
<dbReference type="InterPro" id="IPR036291">
    <property type="entry name" value="NAD(P)-bd_dom_sf"/>
</dbReference>
<dbReference type="Gene3D" id="3.90.180.10">
    <property type="entry name" value="Medium-chain alcohol dehydrogenases, catalytic domain"/>
    <property type="match status" value="1"/>
</dbReference>
<evidence type="ECO:0000256" key="3">
    <source>
        <dbReference type="ARBA" id="ARBA00022833"/>
    </source>
</evidence>
<feature type="domain" description="Glucose dehydrogenase C-terminal" evidence="6">
    <location>
        <begin position="145"/>
        <end position="345"/>
    </location>
</feature>
<name>A0ABP7RVI1_9PSEU</name>
<keyword evidence="4" id="KW-0560">Oxidoreductase</keyword>
<dbReference type="SUPFAM" id="SSF50129">
    <property type="entry name" value="GroES-like"/>
    <property type="match status" value="1"/>
</dbReference>
<dbReference type="PANTHER" id="PTHR43189:SF2">
    <property type="entry name" value="GLUCOSE 1-DEHYDROGENASE"/>
    <property type="match status" value="1"/>
</dbReference>
<dbReference type="CDD" id="cd08230">
    <property type="entry name" value="glucose_DH"/>
    <property type="match status" value="1"/>
</dbReference>
<evidence type="ECO:0000259" key="5">
    <source>
        <dbReference type="Pfam" id="PF08240"/>
    </source>
</evidence>
<evidence type="ECO:0000313" key="8">
    <source>
        <dbReference type="Proteomes" id="UP001501747"/>
    </source>
</evidence>
<dbReference type="InterPro" id="IPR013154">
    <property type="entry name" value="ADH-like_N"/>
</dbReference>
<keyword evidence="8" id="KW-1185">Reference proteome</keyword>
<reference evidence="8" key="1">
    <citation type="journal article" date="2019" name="Int. J. Syst. Evol. Microbiol.">
        <title>The Global Catalogue of Microorganisms (GCM) 10K type strain sequencing project: providing services to taxonomists for standard genome sequencing and annotation.</title>
        <authorList>
            <consortium name="The Broad Institute Genomics Platform"/>
            <consortium name="The Broad Institute Genome Sequencing Center for Infectious Disease"/>
            <person name="Wu L."/>
            <person name="Ma J."/>
        </authorList>
    </citation>
    <scope>NUCLEOTIDE SEQUENCE [LARGE SCALE GENOMIC DNA]</scope>
    <source>
        <strain evidence="8">JCM 17342</strain>
    </source>
</reference>
<gene>
    <name evidence="7" type="ORF">GCM10022247_24650</name>
</gene>
<protein>
    <submittedName>
        <fullName evidence="7">Glucose 1-dehydrogenase</fullName>
    </submittedName>
</protein>
<evidence type="ECO:0000256" key="4">
    <source>
        <dbReference type="ARBA" id="ARBA00023002"/>
    </source>
</evidence>
<dbReference type="EMBL" id="BAABAL010000006">
    <property type="protein sequence ID" value="GAA4002854.1"/>
    <property type="molecule type" value="Genomic_DNA"/>
</dbReference>
<dbReference type="SUPFAM" id="SSF51735">
    <property type="entry name" value="NAD(P)-binding Rossmann-fold domains"/>
    <property type="match status" value="1"/>
</dbReference>
<sequence length="347" mass="36933">MRAATVVPGKPELAEISELPDPVAAQGELLVAGLLVGVCATDAEIAHDGFGRTPPGRDRMVLFHESLGRVLDAPPESGFAIGDHVVGVVRRPDPRPCEPCSNGHWEFCANGEYTERGITELDGYGAQRWTVPPEFAVHVDSALGELGVLTEPASVVAKAWDQVDHVGARVGAAPRTALVTGAGPIGLLAALIGTQRGLDVHVLDRVRDGRKPELVRDLGATYHHDLDAVPVEPDVVIECTGAARLVFDVLGRTARNAVVVLTGISGDKDRIPVPGAALNDAMVLHNTAVVGSVNAGIEHYREAARILADADPEWLERLITRRVPLSSWTDALTRAEDDVKVVIDLRL</sequence>
<dbReference type="Pfam" id="PF16912">
    <property type="entry name" value="Glu_dehyd_C"/>
    <property type="match status" value="1"/>
</dbReference>
<evidence type="ECO:0000256" key="2">
    <source>
        <dbReference type="ARBA" id="ARBA00022723"/>
    </source>
</evidence>
<feature type="domain" description="Alcohol dehydrogenase-like N-terminal" evidence="5">
    <location>
        <begin position="26"/>
        <end position="139"/>
    </location>
</feature>
<keyword evidence="3" id="KW-0862">Zinc</keyword>
<evidence type="ECO:0000313" key="7">
    <source>
        <dbReference type="EMBL" id="GAA4002854.1"/>
    </source>
</evidence>
<dbReference type="Proteomes" id="UP001501747">
    <property type="component" value="Unassembled WGS sequence"/>
</dbReference>
<comment type="cofactor">
    <cofactor evidence="1">
        <name>Zn(2+)</name>
        <dbReference type="ChEBI" id="CHEBI:29105"/>
    </cofactor>
</comment>
<dbReference type="Pfam" id="PF08240">
    <property type="entry name" value="ADH_N"/>
    <property type="match status" value="1"/>
</dbReference>